<gene>
    <name evidence="5" type="ORF">EBAPG3_001935</name>
</gene>
<evidence type="ECO:0000313" key="6">
    <source>
        <dbReference type="Proteomes" id="UP000012179"/>
    </source>
</evidence>
<evidence type="ECO:0000313" key="5">
    <source>
        <dbReference type="EMBL" id="ARO86638.1"/>
    </source>
</evidence>
<dbReference type="EMBL" id="CP021106">
    <property type="protein sequence ID" value="ARO86638.1"/>
    <property type="molecule type" value="Genomic_DNA"/>
</dbReference>
<dbReference type="eggNOG" id="COG3246">
    <property type="taxonomic scope" value="Bacteria"/>
</dbReference>
<reference evidence="5 6" key="1">
    <citation type="journal article" date="2015" name="Int. J. Syst. Evol. Microbiol.">
        <title>Nitrosospira lacus sp. nov., a psychrotolerant, ammonia-oxidizing bacterium from sandy lake sediment.</title>
        <authorList>
            <person name="Urakawa H."/>
            <person name="Garcia J.C."/>
            <person name="Nielsen J.L."/>
            <person name="Le V.Q."/>
            <person name="Kozlowski J.A."/>
            <person name="Stein L.Y."/>
            <person name="Lim C.K."/>
            <person name="Pommerening-Roser A."/>
            <person name="Martens-Habbena W."/>
            <person name="Stahl D.A."/>
            <person name="Klotz M.G."/>
        </authorList>
    </citation>
    <scope>NUCLEOTIDE SEQUENCE [LARGE SCALE GENOMIC DNA]</scope>
    <source>
        <strain evidence="5 6">APG3</strain>
    </source>
</reference>
<dbReference type="Gene3D" id="3.20.20.70">
    <property type="entry name" value="Aldolase class I"/>
    <property type="match status" value="1"/>
</dbReference>
<dbReference type="GO" id="GO:0043720">
    <property type="term" value="F:3-keto-5-aminohexanoate cleavage activity"/>
    <property type="evidence" value="ECO:0007669"/>
    <property type="project" value="InterPro"/>
</dbReference>
<dbReference type="AlphaFoldDB" id="A0A1W6SLE3"/>
<dbReference type="KEGG" id="nlc:EBAPG3_001935"/>
<sequence length="284" mass="30386">MSSAQTSELILNLAPTGMVPTRALSASVPLQPDEIVADVLACAEIGITGVHLHARDELGAPTYRKEIYARIIGGIREKRPDLVICVSCSGRGGITLEQRAEVLTLDADLRPDMASLTLSSLNFPGGASVTSPDTVIGLAHEMRSRGIKPELEVFDLGMANVVSYLIDHDLVDAPIYANLILGNLASAQARFLDIGCLLAALPANITYCLGGLGRWQFTVAGIAVAAAPGVRIGLEDNLWLDVERTIPASNGAMIRKVHTLAAVHDRKVMTPNELRRRLGLRLAW</sequence>
<proteinExistence type="predicted"/>
<keyword evidence="3" id="KW-0479">Metal-binding</keyword>
<dbReference type="GO" id="GO:0046872">
    <property type="term" value="F:metal ion binding"/>
    <property type="evidence" value="ECO:0007669"/>
    <property type="project" value="UniProtKB-KW"/>
</dbReference>
<evidence type="ECO:0000256" key="1">
    <source>
        <dbReference type="ARBA" id="ARBA00001947"/>
    </source>
</evidence>
<dbReference type="PANTHER" id="PTHR37418">
    <property type="entry name" value="3-KETO-5-AMINOHEXANOATE CLEAVAGE ENZYME-RELATED"/>
    <property type="match status" value="1"/>
</dbReference>
<protein>
    <submittedName>
        <fullName evidence="5">3-keto-5-aminohexanoate cleavage protein</fullName>
    </submittedName>
</protein>
<keyword evidence="6" id="KW-1185">Reference proteome</keyword>
<dbReference type="Pfam" id="PF05853">
    <property type="entry name" value="BKACE"/>
    <property type="match status" value="1"/>
</dbReference>
<dbReference type="InterPro" id="IPR008567">
    <property type="entry name" value="BKACE"/>
</dbReference>
<organism evidence="5 6">
    <name type="scientific">Nitrosospira lacus</name>
    <dbReference type="NCBI Taxonomy" id="1288494"/>
    <lineage>
        <taxon>Bacteria</taxon>
        <taxon>Pseudomonadati</taxon>
        <taxon>Pseudomonadota</taxon>
        <taxon>Betaproteobacteria</taxon>
        <taxon>Nitrosomonadales</taxon>
        <taxon>Nitrosomonadaceae</taxon>
        <taxon>Nitrosospira</taxon>
    </lineage>
</organism>
<evidence type="ECO:0000256" key="4">
    <source>
        <dbReference type="ARBA" id="ARBA00022833"/>
    </source>
</evidence>
<dbReference type="PANTHER" id="PTHR37418:SF2">
    <property type="entry name" value="3-KETO-5-AMINOHEXANOATE CLEAVAGE ENZYME"/>
    <property type="match status" value="1"/>
</dbReference>
<keyword evidence="2" id="KW-0808">Transferase</keyword>
<evidence type="ECO:0000256" key="2">
    <source>
        <dbReference type="ARBA" id="ARBA00022679"/>
    </source>
</evidence>
<keyword evidence="4" id="KW-0862">Zinc</keyword>
<comment type="cofactor">
    <cofactor evidence="1">
        <name>Zn(2+)</name>
        <dbReference type="ChEBI" id="CHEBI:29105"/>
    </cofactor>
</comment>
<accession>A0A1W6SLE3</accession>
<dbReference type="Proteomes" id="UP000012179">
    <property type="component" value="Chromosome"/>
</dbReference>
<dbReference type="RefSeq" id="WP_004175361.1">
    <property type="nucleotide sequence ID" value="NZ_CP021106.3"/>
</dbReference>
<dbReference type="InterPro" id="IPR013785">
    <property type="entry name" value="Aldolase_TIM"/>
</dbReference>
<name>A0A1W6SLE3_9PROT</name>
<evidence type="ECO:0000256" key="3">
    <source>
        <dbReference type="ARBA" id="ARBA00022723"/>
    </source>
</evidence>
<dbReference type="OrthoDB" id="9155960at2"/>